<dbReference type="InterPro" id="IPR036047">
    <property type="entry name" value="F-box-like_dom_sf"/>
</dbReference>
<proteinExistence type="predicted"/>
<dbReference type="AlphaFoldDB" id="A0A9Q0HBA6"/>
<dbReference type="Pfam" id="PF12937">
    <property type="entry name" value="F-box-like"/>
    <property type="match status" value="1"/>
</dbReference>
<dbReference type="EMBL" id="JAMYWD010000009">
    <property type="protein sequence ID" value="KAJ4960912.1"/>
    <property type="molecule type" value="Genomic_DNA"/>
</dbReference>
<dbReference type="PANTHER" id="PTHR31111:SF136">
    <property type="entry name" value="F-BOX ASSOCIATED DOMAIN-CONTAINING PROTEIN"/>
    <property type="match status" value="1"/>
</dbReference>
<protein>
    <recommendedName>
        <fullName evidence="1">F-box domain-containing protein</fullName>
    </recommendedName>
</protein>
<name>A0A9Q0HBA6_9MAGN</name>
<keyword evidence="3" id="KW-1185">Reference proteome</keyword>
<comment type="caution">
    <text evidence="2">The sequence shown here is derived from an EMBL/GenBank/DDBJ whole genome shotgun (WGS) entry which is preliminary data.</text>
</comment>
<dbReference type="Proteomes" id="UP001141806">
    <property type="component" value="Unassembled WGS sequence"/>
</dbReference>
<dbReference type="OrthoDB" id="1934082at2759"/>
<dbReference type="SMART" id="SM00256">
    <property type="entry name" value="FBOX"/>
    <property type="match status" value="1"/>
</dbReference>
<gene>
    <name evidence="2" type="ORF">NE237_020822</name>
</gene>
<reference evidence="2" key="1">
    <citation type="journal article" date="2023" name="Plant J.">
        <title>The genome of the king protea, Protea cynaroides.</title>
        <authorList>
            <person name="Chang J."/>
            <person name="Duong T.A."/>
            <person name="Schoeman C."/>
            <person name="Ma X."/>
            <person name="Roodt D."/>
            <person name="Barker N."/>
            <person name="Li Z."/>
            <person name="Van de Peer Y."/>
            <person name="Mizrachi E."/>
        </authorList>
    </citation>
    <scope>NUCLEOTIDE SEQUENCE</scope>
    <source>
        <tissue evidence="2">Young leaves</tissue>
    </source>
</reference>
<accession>A0A9Q0HBA6</accession>
<dbReference type="PANTHER" id="PTHR31111">
    <property type="entry name" value="BNAA05G37150D PROTEIN-RELATED"/>
    <property type="match status" value="1"/>
</dbReference>
<sequence>MIRLCNKVFLMKKIDDFLRLHRYDVDAMMNLPREIIFEIWSRLPIESVLRCRCVCKLWAILGHDSTFIDLHFSKSIQRPPRVVLLPRPSVDRKPLPHGYAW</sequence>
<dbReference type="Gene3D" id="1.20.1280.50">
    <property type="match status" value="1"/>
</dbReference>
<evidence type="ECO:0000313" key="2">
    <source>
        <dbReference type="EMBL" id="KAJ4960912.1"/>
    </source>
</evidence>
<evidence type="ECO:0000259" key="1">
    <source>
        <dbReference type="PROSITE" id="PS50181"/>
    </source>
</evidence>
<organism evidence="2 3">
    <name type="scientific">Protea cynaroides</name>
    <dbReference type="NCBI Taxonomy" id="273540"/>
    <lineage>
        <taxon>Eukaryota</taxon>
        <taxon>Viridiplantae</taxon>
        <taxon>Streptophyta</taxon>
        <taxon>Embryophyta</taxon>
        <taxon>Tracheophyta</taxon>
        <taxon>Spermatophyta</taxon>
        <taxon>Magnoliopsida</taxon>
        <taxon>Proteales</taxon>
        <taxon>Proteaceae</taxon>
        <taxon>Protea</taxon>
    </lineage>
</organism>
<dbReference type="InterPro" id="IPR001810">
    <property type="entry name" value="F-box_dom"/>
</dbReference>
<dbReference type="PROSITE" id="PS50181">
    <property type="entry name" value="FBOX"/>
    <property type="match status" value="1"/>
</dbReference>
<dbReference type="SUPFAM" id="SSF81383">
    <property type="entry name" value="F-box domain"/>
    <property type="match status" value="1"/>
</dbReference>
<evidence type="ECO:0000313" key="3">
    <source>
        <dbReference type="Proteomes" id="UP001141806"/>
    </source>
</evidence>
<feature type="domain" description="F-box" evidence="1">
    <location>
        <begin position="25"/>
        <end position="70"/>
    </location>
</feature>